<dbReference type="OMA" id="MNIPLTC"/>
<comment type="subcellular location">
    <subcellularLocation>
        <location evidence="1">Nucleus</location>
        <location evidence="1">Nucleolus</location>
    </subcellularLocation>
</comment>
<dbReference type="InterPro" id="IPR015943">
    <property type="entry name" value="WD40/YVTN_repeat-like_dom_sf"/>
</dbReference>
<dbReference type="Pfam" id="PF25172">
    <property type="entry name" value="Beta-prop_WDR3_2nd"/>
    <property type="match status" value="1"/>
</dbReference>
<evidence type="ECO:0000256" key="5">
    <source>
        <dbReference type="ARBA" id="ARBA00038229"/>
    </source>
</evidence>
<dbReference type="STRING" id="4955.A0A1G4MJY3"/>
<dbReference type="Pfam" id="PF25173">
    <property type="entry name" value="Beta-prop_WDR3_1st"/>
    <property type="match status" value="1"/>
</dbReference>
<name>A0A1G4MJY3_LACFM</name>
<comment type="similarity">
    <text evidence="5">Belongs to the WD repeat WDR3/UTP12 family.</text>
</comment>
<evidence type="ECO:0000256" key="6">
    <source>
        <dbReference type="PROSITE-ProRule" id="PRU00221"/>
    </source>
</evidence>
<dbReference type="GO" id="GO:0034388">
    <property type="term" value="C:Pwp2p-containing subcomplex of 90S preribosome"/>
    <property type="evidence" value="ECO:0007669"/>
    <property type="project" value="TreeGrafter"/>
</dbReference>
<evidence type="ECO:0000313" key="9">
    <source>
        <dbReference type="EMBL" id="SCW04187.1"/>
    </source>
</evidence>
<dbReference type="PRINTS" id="PR00320">
    <property type="entry name" value="GPROTEINBRPT"/>
</dbReference>
<organism evidence="9 10">
    <name type="scientific">Lachancea fermentati</name>
    <name type="common">Zygosaccharomyces fermentati</name>
    <dbReference type="NCBI Taxonomy" id="4955"/>
    <lineage>
        <taxon>Eukaryota</taxon>
        <taxon>Fungi</taxon>
        <taxon>Dikarya</taxon>
        <taxon>Ascomycota</taxon>
        <taxon>Saccharomycotina</taxon>
        <taxon>Saccharomycetes</taxon>
        <taxon>Saccharomycetales</taxon>
        <taxon>Saccharomycetaceae</taxon>
        <taxon>Lachancea</taxon>
    </lineage>
</organism>
<dbReference type="InterPro" id="IPR011047">
    <property type="entry name" value="Quinoprotein_ADH-like_sf"/>
</dbReference>
<dbReference type="GO" id="GO:0030515">
    <property type="term" value="F:snoRNA binding"/>
    <property type="evidence" value="ECO:0007669"/>
    <property type="project" value="TreeGrafter"/>
</dbReference>
<dbReference type="FunFam" id="2.130.10.10:FF:000178">
    <property type="entry name" value="WD repeat domain 3"/>
    <property type="match status" value="1"/>
</dbReference>
<keyword evidence="10" id="KW-1185">Reference proteome</keyword>
<keyword evidence="2 6" id="KW-0853">WD repeat</keyword>
<dbReference type="PANTHER" id="PTHR19853">
    <property type="entry name" value="WD REPEAT CONTAINING PROTEIN 3 WDR3"/>
    <property type="match status" value="1"/>
</dbReference>
<dbReference type="Pfam" id="PF04003">
    <property type="entry name" value="Utp12"/>
    <property type="match status" value="1"/>
</dbReference>
<sequence>MVKSYQRFEQNSVFGVIASNTNSVWIAPENKTSSGQILTGALENVNHWDIKTGELLGTLSDGLPPGAADAKSTKPAESTYMKYHSDTNLLAVGYADGVIKVWDLISRSVLMNLNGHRSAITVLKFDSTGTRLISGSRDSDIIVWDLVGEVGLYKLRSHKDSITGLWCEGEEWLISSSKDGLIKIWDLKTQQCVETHMAHVGECWSFGVHNDLLITTSAETQIKIWQLDYERQAGSKLLEKGTYDKQSKQRGVSVEFTTTSDGVAFFFIQNADRTTEIFRVRTQEEISKAIKKREKRLAEKGMTKEEIQENIEKSHVAFIMHSFQTLRSMFKIRSVCWAITTPSKLELVVTTSSNTIEYYSIPYQKRDPLHPAPIKLYTIDLPGHRTDVRSIDISDDNKLLATSSNGTLKIWNTKTHNCIRTFECGYALTCKFLPGGTLVILGTRAGELQLFDLASSTMLENKEGAHDGAIWSLDLTSDGKRLVTGSADKTVRFWDFQIEKELVPGTVDKFVPKLKVFHDTTLELDDDILAVKISPDDKFLAVSLLDNTVKVFFLDSMKFFLSLYGHKLPVLSVDISFDSKLLITSSADKNIKVWGLDFGDCHKSLFAHNDSIMNVKFLPESHNFFSCSKDGFVKYWDGDKFECIQKLAAHQSEVWSLAISNDSGFVISTSHDHSIRIWEETEDQVFLEEEREKEMDEQYENTLLNSLEDTEENLNHADSDENADEDVDKALEVHKQTVESLKASEKLMDALDLGMTEIENLEKYDLEFKQWQKKRSNEPPVKPQANGVLVAMNKTPVEYIMEILVRIKPSQLEDALLVLPFSYVLKFLRFIDLVIKDQNIASNHLPLICRNLFFLIKSNHNELVSQKNEELKMQIDRVKIALRNALKSKADDLGFNIQGLKFIKQQWNMKHSYEFVDEYDQKMQQEKLAKKRVFETLS</sequence>
<dbReference type="PROSITE" id="PS50294">
    <property type="entry name" value="WD_REPEATS_REGION"/>
    <property type="match status" value="7"/>
</dbReference>
<keyword evidence="4" id="KW-0539">Nucleus</keyword>
<dbReference type="SUPFAM" id="SSF75011">
    <property type="entry name" value="3-carboxy-cis,cis-mucoante lactonizing enzyme"/>
    <property type="match status" value="1"/>
</dbReference>
<dbReference type="EMBL" id="LT598491">
    <property type="protein sequence ID" value="SCW04187.1"/>
    <property type="molecule type" value="Genomic_DNA"/>
</dbReference>
<feature type="domain" description="Small-subunit processome Utp12" evidence="8">
    <location>
        <begin position="798"/>
        <end position="905"/>
    </location>
</feature>
<dbReference type="GO" id="GO:0030490">
    <property type="term" value="P:maturation of SSU-rRNA"/>
    <property type="evidence" value="ECO:0007669"/>
    <property type="project" value="TreeGrafter"/>
</dbReference>
<keyword evidence="3" id="KW-0677">Repeat</keyword>
<dbReference type="Gene3D" id="2.130.10.10">
    <property type="entry name" value="YVTN repeat-like/Quinoprotein amine dehydrogenase"/>
    <property type="match status" value="4"/>
</dbReference>
<dbReference type="SMART" id="SM00320">
    <property type="entry name" value="WD40"/>
    <property type="match status" value="11"/>
</dbReference>
<feature type="repeat" description="WD" evidence="6">
    <location>
        <begin position="563"/>
        <end position="604"/>
    </location>
</feature>
<dbReference type="InterPro" id="IPR019775">
    <property type="entry name" value="WD40_repeat_CS"/>
</dbReference>
<evidence type="ECO:0000313" key="10">
    <source>
        <dbReference type="Proteomes" id="UP000190831"/>
    </source>
</evidence>
<dbReference type="PROSITE" id="PS00678">
    <property type="entry name" value="WD_REPEATS_1"/>
    <property type="match status" value="4"/>
</dbReference>
<accession>A0A1G4MJY3</accession>
<dbReference type="InterPro" id="IPR051570">
    <property type="entry name" value="TBC1_cilium_biogenesis"/>
</dbReference>
<dbReference type="InterPro" id="IPR007148">
    <property type="entry name" value="SSU_processome_Utp12"/>
</dbReference>
<feature type="repeat" description="WD" evidence="6">
    <location>
        <begin position="647"/>
        <end position="679"/>
    </location>
</feature>
<gene>
    <name evidence="9" type="ORF">LAFE_0H07998G</name>
</gene>
<keyword evidence="7" id="KW-0175">Coiled coil</keyword>
<dbReference type="SUPFAM" id="SSF50998">
    <property type="entry name" value="Quinoprotein alcohol dehydrogenase-like"/>
    <property type="match status" value="1"/>
</dbReference>
<feature type="repeat" description="WD" evidence="6">
    <location>
        <begin position="463"/>
        <end position="504"/>
    </location>
</feature>
<dbReference type="FunFam" id="2.130.10.10:FF:001139">
    <property type="entry name" value="DIP2p Nucleolar protein"/>
    <property type="match status" value="1"/>
</dbReference>
<dbReference type="PANTHER" id="PTHR19853:SF0">
    <property type="entry name" value="WD REPEAT-CONTAINING PROTEIN 3"/>
    <property type="match status" value="1"/>
</dbReference>
<feature type="repeat" description="WD" evidence="6">
    <location>
        <begin position="381"/>
        <end position="421"/>
    </location>
</feature>
<dbReference type="InterPro" id="IPR020472">
    <property type="entry name" value="WD40_PAC1"/>
</dbReference>
<evidence type="ECO:0000256" key="1">
    <source>
        <dbReference type="ARBA" id="ARBA00004604"/>
    </source>
</evidence>
<evidence type="ECO:0000256" key="7">
    <source>
        <dbReference type="SAM" id="Coils"/>
    </source>
</evidence>
<dbReference type="Proteomes" id="UP000190831">
    <property type="component" value="Chromosome H"/>
</dbReference>
<feature type="coiled-coil region" evidence="7">
    <location>
        <begin position="861"/>
        <end position="888"/>
    </location>
</feature>
<evidence type="ECO:0000259" key="8">
    <source>
        <dbReference type="Pfam" id="PF04003"/>
    </source>
</evidence>
<feature type="repeat" description="WD" evidence="6">
    <location>
        <begin position="81"/>
        <end position="112"/>
    </location>
</feature>
<feature type="repeat" description="WD" evidence="6">
    <location>
        <begin position="155"/>
        <end position="195"/>
    </location>
</feature>
<evidence type="ECO:0000256" key="2">
    <source>
        <dbReference type="ARBA" id="ARBA00022574"/>
    </source>
</evidence>
<reference evidence="9 10" key="1">
    <citation type="submission" date="2016-03" db="EMBL/GenBank/DDBJ databases">
        <authorList>
            <person name="Devillers H."/>
        </authorList>
    </citation>
    <scope>NUCLEOTIDE SEQUENCE [LARGE SCALE GENOMIC DNA]</scope>
    <source>
        <strain evidence="9">CBS 6772</strain>
    </source>
</reference>
<evidence type="ECO:0000256" key="4">
    <source>
        <dbReference type="ARBA" id="ARBA00023242"/>
    </source>
</evidence>
<feature type="repeat" description="WD" evidence="6">
    <location>
        <begin position="605"/>
        <end position="637"/>
    </location>
</feature>
<dbReference type="FunFam" id="2.130.10.10:FF:000157">
    <property type="entry name" value="WD repeat domain 3"/>
    <property type="match status" value="1"/>
</dbReference>
<dbReference type="OrthoDB" id="407922at2759"/>
<dbReference type="GO" id="GO:0032040">
    <property type="term" value="C:small-subunit processome"/>
    <property type="evidence" value="ECO:0007669"/>
    <property type="project" value="TreeGrafter"/>
</dbReference>
<evidence type="ECO:0000256" key="3">
    <source>
        <dbReference type="ARBA" id="ARBA00022737"/>
    </source>
</evidence>
<dbReference type="CDD" id="cd00200">
    <property type="entry name" value="WD40"/>
    <property type="match status" value="1"/>
</dbReference>
<dbReference type="AlphaFoldDB" id="A0A1G4MJY3"/>
<feature type="repeat" description="WD" evidence="6">
    <location>
        <begin position="113"/>
        <end position="146"/>
    </location>
</feature>
<dbReference type="PROSITE" id="PS50082">
    <property type="entry name" value="WD_REPEATS_2"/>
    <property type="match status" value="8"/>
</dbReference>
<protein>
    <submittedName>
        <fullName evidence="9">LAFE_0H07998g1_1</fullName>
    </submittedName>
</protein>
<proteinExistence type="inferred from homology"/>
<dbReference type="InterPro" id="IPR001680">
    <property type="entry name" value="WD40_rpt"/>
</dbReference>